<dbReference type="InterPro" id="IPR047964">
    <property type="entry name" value="EFR1-like"/>
</dbReference>
<dbReference type="InterPro" id="IPR017896">
    <property type="entry name" value="4Fe4S_Fe-S-bd"/>
</dbReference>
<reference evidence="9 10" key="1">
    <citation type="journal article" date="2021" name="Sci. Rep.">
        <title>The distribution of antibiotic resistance genes in chicken gut microbiota commensals.</title>
        <authorList>
            <person name="Juricova H."/>
            <person name="Matiasovicova J."/>
            <person name="Kubasova T."/>
            <person name="Cejkova D."/>
            <person name="Rychlik I."/>
        </authorList>
    </citation>
    <scope>NUCLEOTIDE SEQUENCE [LARGE SCALE GENOMIC DNA]</scope>
    <source>
        <strain evidence="9 10">An564</strain>
    </source>
</reference>
<evidence type="ECO:0000256" key="5">
    <source>
        <dbReference type="ARBA" id="ARBA00022723"/>
    </source>
</evidence>
<dbReference type="SUPFAM" id="SSF52218">
    <property type="entry name" value="Flavoproteins"/>
    <property type="match status" value="1"/>
</dbReference>
<dbReference type="SUPFAM" id="SSF54862">
    <property type="entry name" value="4Fe-4S ferredoxins"/>
    <property type="match status" value="1"/>
</dbReference>
<protein>
    <recommendedName>
        <fullName evidence="3">Ferredoxin</fullName>
    </recommendedName>
</protein>
<evidence type="ECO:0000256" key="4">
    <source>
        <dbReference type="ARBA" id="ARBA00022485"/>
    </source>
</evidence>
<name>A0ABS2GR11_9FIRM</name>
<organism evidence="9 10">
    <name type="scientific">Hydrogenoanaerobacterium saccharovorans</name>
    <dbReference type="NCBI Taxonomy" id="474960"/>
    <lineage>
        <taxon>Bacteria</taxon>
        <taxon>Bacillati</taxon>
        <taxon>Bacillota</taxon>
        <taxon>Clostridia</taxon>
        <taxon>Eubacteriales</taxon>
        <taxon>Oscillospiraceae</taxon>
        <taxon>Hydrogenoanaerobacterium</taxon>
    </lineage>
</organism>
<dbReference type="NCBIfam" id="NF038196">
    <property type="entry name" value="ferrodoxin_EFR1"/>
    <property type="match status" value="1"/>
</dbReference>
<dbReference type="InterPro" id="IPR017900">
    <property type="entry name" value="4Fe4S_Fe_S_CS"/>
</dbReference>
<evidence type="ECO:0000313" key="9">
    <source>
        <dbReference type="EMBL" id="MBM6924273.1"/>
    </source>
</evidence>
<keyword evidence="6" id="KW-0408">Iron</keyword>
<dbReference type="Gene3D" id="3.40.50.360">
    <property type="match status" value="1"/>
</dbReference>
<keyword evidence="5" id="KW-0479">Metal-binding</keyword>
<dbReference type="InterPro" id="IPR029039">
    <property type="entry name" value="Flavoprotein-like_sf"/>
</dbReference>
<comment type="caution">
    <text evidence="9">The sequence shown here is derived from an EMBL/GenBank/DDBJ whole genome shotgun (WGS) entry which is preliminary data.</text>
</comment>
<dbReference type="Pfam" id="PF12838">
    <property type="entry name" value="Fer4_7"/>
    <property type="match status" value="1"/>
</dbReference>
<comment type="function">
    <text evidence="2">Ferredoxins are iron-sulfur proteins that transfer electrons in a wide variety of metabolic reactions.</text>
</comment>
<feature type="domain" description="4Fe-4S ferredoxin-type" evidence="8">
    <location>
        <begin position="178"/>
        <end position="207"/>
    </location>
</feature>
<evidence type="ECO:0000313" key="10">
    <source>
        <dbReference type="Proteomes" id="UP000724149"/>
    </source>
</evidence>
<keyword evidence="7" id="KW-0411">Iron-sulfur</keyword>
<gene>
    <name evidence="9" type="ORF">H9X81_11320</name>
</gene>
<evidence type="ECO:0000256" key="2">
    <source>
        <dbReference type="ARBA" id="ARBA00003532"/>
    </source>
</evidence>
<evidence type="ECO:0000256" key="7">
    <source>
        <dbReference type="ARBA" id="ARBA00023014"/>
    </source>
</evidence>
<comment type="cofactor">
    <cofactor evidence="1">
        <name>[4Fe-4S] cluster</name>
        <dbReference type="ChEBI" id="CHEBI:49883"/>
    </cofactor>
</comment>
<dbReference type="PANTHER" id="PTHR24960">
    <property type="entry name" value="PHOTOSYSTEM I IRON-SULFUR CENTER-RELATED"/>
    <property type="match status" value="1"/>
</dbReference>
<evidence type="ECO:0000259" key="8">
    <source>
        <dbReference type="PROSITE" id="PS51379"/>
    </source>
</evidence>
<dbReference type="EMBL" id="JACSNR010000015">
    <property type="protein sequence ID" value="MBM6924273.1"/>
    <property type="molecule type" value="Genomic_DNA"/>
</dbReference>
<evidence type="ECO:0000256" key="3">
    <source>
        <dbReference type="ARBA" id="ARBA00013529"/>
    </source>
</evidence>
<dbReference type="InterPro" id="IPR050157">
    <property type="entry name" value="PSI_iron-sulfur_center"/>
</dbReference>
<dbReference type="PANTHER" id="PTHR24960:SF79">
    <property type="entry name" value="PHOTOSYSTEM I IRON-SULFUR CENTER"/>
    <property type="match status" value="1"/>
</dbReference>
<dbReference type="Gene3D" id="3.30.70.20">
    <property type="match status" value="2"/>
</dbReference>
<dbReference type="PROSITE" id="PS51379">
    <property type="entry name" value="4FE4S_FER_2"/>
    <property type="match status" value="2"/>
</dbReference>
<dbReference type="Proteomes" id="UP000724149">
    <property type="component" value="Unassembled WGS sequence"/>
</dbReference>
<sequence length="258" mass="27450">MEIKKVTQVHFSPSGTTRKTAEALSESFGLPVDDADLLHDPSVTRRFGADELVIFCLPVFAGRLPEFCPKLLSQFTGSDTPALAVVVYGNRDYEDALLELADLLKSRGFVLAGAAAAVAQHSIFPAVAAGRPDAADIEKLHRFAASAAEKIRLAAGPEDLGEFPIPGNHPYRKLTNVPMHPRATSACIQCGTCASVCPTGAIPLENGRITDRSLCISCTACIKACPVDARGFGGPVFAIGSKLFAHKCAQPRQPEFFL</sequence>
<dbReference type="RefSeq" id="WP_204722113.1">
    <property type="nucleotide sequence ID" value="NZ_JACSNR010000015.1"/>
</dbReference>
<feature type="domain" description="4Fe-4S ferredoxin-type" evidence="8">
    <location>
        <begin position="211"/>
        <end position="235"/>
    </location>
</feature>
<keyword evidence="10" id="KW-1185">Reference proteome</keyword>
<evidence type="ECO:0000256" key="1">
    <source>
        <dbReference type="ARBA" id="ARBA00001966"/>
    </source>
</evidence>
<evidence type="ECO:0000256" key="6">
    <source>
        <dbReference type="ARBA" id="ARBA00023004"/>
    </source>
</evidence>
<dbReference type="PROSITE" id="PS00198">
    <property type="entry name" value="4FE4S_FER_1"/>
    <property type="match status" value="2"/>
</dbReference>
<proteinExistence type="predicted"/>
<accession>A0ABS2GR11</accession>
<keyword evidence="4" id="KW-0004">4Fe-4S</keyword>